<protein>
    <submittedName>
        <fullName evidence="1">F-box protein</fullName>
    </submittedName>
</protein>
<dbReference type="AlphaFoldDB" id="A0A5N5FKB5"/>
<sequence>MPSLPLGSSIRKNRISLNFFKTWVDEWWVMPVWSRLLLSAAKESGSSTNEALTEKALMSPILLKMRRRKESGRRSKWLSSMEE</sequence>
<reference evidence="1 2" key="1">
    <citation type="submission" date="2019-09" db="EMBL/GenBank/DDBJ databases">
        <authorList>
            <person name="Ou C."/>
        </authorList>
    </citation>
    <scope>NUCLEOTIDE SEQUENCE [LARGE SCALE GENOMIC DNA]</scope>
    <source>
        <strain evidence="1">S2</strain>
        <tissue evidence="1">Leaf</tissue>
    </source>
</reference>
<gene>
    <name evidence="1" type="ORF">D8674_004368</name>
</gene>
<evidence type="ECO:0000313" key="2">
    <source>
        <dbReference type="Proteomes" id="UP000327157"/>
    </source>
</evidence>
<keyword evidence="2" id="KW-1185">Reference proteome</keyword>
<accession>A0A5N5FKB5</accession>
<comment type="caution">
    <text evidence="1">The sequence shown here is derived from an EMBL/GenBank/DDBJ whole genome shotgun (WGS) entry which is preliminary data.</text>
</comment>
<evidence type="ECO:0000313" key="1">
    <source>
        <dbReference type="EMBL" id="KAB2603363.1"/>
    </source>
</evidence>
<proteinExistence type="predicted"/>
<dbReference type="Proteomes" id="UP000327157">
    <property type="component" value="Chromosome 10"/>
</dbReference>
<reference evidence="1 2" key="3">
    <citation type="submission" date="2019-11" db="EMBL/GenBank/DDBJ databases">
        <title>A de novo genome assembly of a pear dwarfing rootstock.</title>
        <authorList>
            <person name="Wang F."/>
            <person name="Wang J."/>
            <person name="Li S."/>
            <person name="Zhang Y."/>
            <person name="Fang M."/>
            <person name="Ma L."/>
            <person name="Zhao Y."/>
            <person name="Jiang S."/>
        </authorList>
    </citation>
    <scope>NUCLEOTIDE SEQUENCE [LARGE SCALE GENOMIC DNA]</scope>
    <source>
        <strain evidence="1">S2</strain>
        <tissue evidence="1">Leaf</tissue>
    </source>
</reference>
<dbReference type="EMBL" id="SMOL01000695">
    <property type="protein sequence ID" value="KAB2603363.1"/>
    <property type="molecule type" value="Genomic_DNA"/>
</dbReference>
<reference evidence="2" key="2">
    <citation type="submission" date="2019-10" db="EMBL/GenBank/DDBJ databases">
        <title>A de novo genome assembly of a pear dwarfing rootstock.</title>
        <authorList>
            <person name="Wang F."/>
            <person name="Wang J."/>
            <person name="Li S."/>
            <person name="Zhang Y."/>
            <person name="Fang M."/>
            <person name="Ma L."/>
            <person name="Zhao Y."/>
            <person name="Jiang S."/>
        </authorList>
    </citation>
    <scope>NUCLEOTIDE SEQUENCE [LARGE SCALE GENOMIC DNA]</scope>
</reference>
<organism evidence="1 2">
    <name type="scientific">Pyrus ussuriensis x Pyrus communis</name>
    <dbReference type="NCBI Taxonomy" id="2448454"/>
    <lineage>
        <taxon>Eukaryota</taxon>
        <taxon>Viridiplantae</taxon>
        <taxon>Streptophyta</taxon>
        <taxon>Embryophyta</taxon>
        <taxon>Tracheophyta</taxon>
        <taxon>Spermatophyta</taxon>
        <taxon>Magnoliopsida</taxon>
        <taxon>eudicotyledons</taxon>
        <taxon>Gunneridae</taxon>
        <taxon>Pentapetalae</taxon>
        <taxon>rosids</taxon>
        <taxon>fabids</taxon>
        <taxon>Rosales</taxon>
        <taxon>Rosaceae</taxon>
        <taxon>Amygdaloideae</taxon>
        <taxon>Maleae</taxon>
        <taxon>Pyrus</taxon>
    </lineage>
</organism>
<name>A0A5N5FKB5_9ROSA</name>